<feature type="compositionally biased region" description="Low complexity" evidence="1">
    <location>
        <begin position="116"/>
        <end position="133"/>
    </location>
</feature>
<organism evidence="2 3">
    <name type="scientific">Starkeya nomas</name>
    <dbReference type="NCBI Taxonomy" id="2666134"/>
    <lineage>
        <taxon>Bacteria</taxon>
        <taxon>Pseudomonadati</taxon>
        <taxon>Pseudomonadota</taxon>
        <taxon>Alphaproteobacteria</taxon>
        <taxon>Hyphomicrobiales</taxon>
        <taxon>Xanthobacteraceae</taxon>
        <taxon>Starkeya</taxon>
    </lineage>
</organism>
<evidence type="ECO:0000256" key="1">
    <source>
        <dbReference type="SAM" id="MobiDB-lite"/>
    </source>
</evidence>
<dbReference type="Gene3D" id="1.10.10.10">
    <property type="entry name" value="Winged helix-like DNA-binding domain superfamily/Winged helix DNA-binding domain"/>
    <property type="match status" value="1"/>
</dbReference>
<keyword evidence="3" id="KW-1185">Reference proteome</keyword>
<evidence type="ECO:0008006" key="4">
    <source>
        <dbReference type="Google" id="ProtNLM"/>
    </source>
</evidence>
<feature type="compositionally biased region" description="Polar residues" evidence="1">
    <location>
        <begin position="105"/>
        <end position="115"/>
    </location>
</feature>
<feature type="region of interest" description="Disordered" evidence="1">
    <location>
        <begin position="96"/>
        <end position="189"/>
    </location>
</feature>
<sequence>MTPRERFQWIAAVMAAPNLTAGTRLLAARLAMHVNGEDGRCDPSVATLAREVAMSTRWAAKSIADLIEAGWIERRSSRGRHANSYSLRLDLVSAGAPDEEPANGETLNASSGMSASTTKESSGLTLSSGSGLEPRTLNQSVANPEEFDIEPRSTVHPNIKGRIKNREETLPLPPQTRSLSPAQGSSLPGVQDDFSRWWSAYPRHDGEAGARREFNRVIGSGEATVAELLAGALRYAAGRQGEPARFTKLAENWLRSGHWKDQIDLTSPRSTENRQYGGFSFTEYARETIDPIELAREIAMWGRQLG</sequence>
<dbReference type="EMBL" id="CACSAS010000001">
    <property type="protein sequence ID" value="CAA0096899.1"/>
    <property type="molecule type" value="Genomic_DNA"/>
</dbReference>
<protein>
    <recommendedName>
        <fullName evidence="4">Helix-turn-helix domain-containing protein</fullName>
    </recommendedName>
</protein>
<reference evidence="2 3" key="1">
    <citation type="submission" date="2019-12" db="EMBL/GenBank/DDBJ databases">
        <authorList>
            <person name="Reyes-Prieto M."/>
        </authorList>
    </citation>
    <scope>NUCLEOTIDE SEQUENCE [LARGE SCALE GENOMIC DNA]</scope>
    <source>
        <strain evidence="2">HF14-78462</strain>
    </source>
</reference>
<feature type="compositionally biased region" description="Polar residues" evidence="1">
    <location>
        <begin position="175"/>
        <end position="188"/>
    </location>
</feature>
<dbReference type="AlphaFoldDB" id="A0A5S9P0X9"/>
<dbReference type="Proteomes" id="UP000433050">
    <property type="component" value="Unassembled WGS sequence"/>
</dbReference>
<dbReference type="RefSeq" id="WP_159598798.1">
    <property type="nucleotide sequence ID" value="NZ_CACSAS010000001.1"/>
</dbReference>
<proteinExistence type="predicted"/>
<dbReference type="InterPro" id="IPR036388">
    <property type="entry name" value="WH-like_DNA-bd_sf"/>
</dbReference>
<accession>A0A5S9P0X9</accession>
<name>A0A5S9P0X9_9HYPH</name>
<evidence type="ECO:0000313" key="2">
    <source>
        <dbReference type="EMBL" id="CAA0096899.1"/>
    </source>
</evidence>
<dbReference type="Pfam" id="PF13730">
    <property type="entry name" value="HTH_36"/>
    <property type="match status" value="1"/>
</dbReference>
<evidence type="ECO:0000313" key="3">
    <source>
        <dbReference type="Proteomes" id="UP000433050"/>
    </source>
</evidence>
<gene>
    <name evidence="2" type="ORF">STARVERO_02072</name>
</gene>